<organism evidence="1 2">
    <name type="scientific">Crucibulum laeve</name>
    <dbReference type="NCBI Taxonomy" id="68775"/>
    <lineage>
        <taxon>Eukaryota</taxon>
        <taxon>Fungi</taxon>
        <taxon>Dikarya</taxon>
        <taxon>Basidiomycota</taxon>
        <taxon>Agaricomycotina</taxon>
        <taxon>Agaricomycetes</taxon>
        <taxon>Agaricomycetidae</taxon>
        <taxon>Agaricales</taxon>
        <taxon>Agaricineae</taxon>
        <taxon>Nidulariaceae</taxon>
        <taxon>Crucibulum</taxon>
    </lineage>
</organism>
<dbReference type="EMBL" id="ML213596">
    <property type="protein sequence ID" value="TFK40727.1"/>
    <property type="molecule type" value="Genomic_DNA"/>
</dbReference>
<dbReference type="OrthoDB" id="3246365at2759"/>
<reference evidence="1 2" key="1">
    <citation type="journal article" date="2019" name="Nat. Ecol. Evol.">
        <title>Megaphylogeny resolves global patterns of mushroom evolution.</title>
        <authorList>
            <person name="Varga T."/>
            <person name="Krizsan K."/>
            <person name="Foldi C."/>
            <person name="Dima B."/>
            <person name="Sanchez-Garcia M."/>
            <person name="Sanchez-Ramirez S."/>
            <person name="Szollosi G.J."/>
            <person name="Szarkandi J.G."/>
            <person name="Papp V."/>
            <person name="Albert L."/>
            <person name="Andreopoulos W."/>
            <person name="Angelini C."/>
            <person name="Antonin V."/>
            <person name="Barry K.W."/>
            <person name="Bougher N.L."/>
            <person name="Buchanan P."/>
            <person name="Buyck B."/>
            <person name="Bense V."/>
            <person name="Catcheside P."/>
            <person name="Chovatia M."/>
            <person name="Cooper J."/>
            <person name="Damon W."/>
            <person name="Desjardin D."/>
            <person name="Finy P."/>
            <person name="Geml J."/>
            <person name="Haridas S."/>
            <person name="Hughes K."/>
            <person name="Justo A."/>
            <person name="Karasinski D."/>
            <person name="Kautmanova I."/>
            <person name="Kiss B."/>
            <person name="Kocsube S."/>
            <person name="Kotiranta H."/>
            <person name="LaButti K.M."/>
            <person name="Lechner B.E."/>
            <person name="Liimatainen K."/>
            <person name="Lipzen A."/>
            <person name="Lukacs Z."/>
            <person name="Mihaltcheva S."/>
            <person name="Morgado L.N."/>
            <person name="Niskanen T."/>
            <person name="Noordeloos M.E."/>
            <person name="Ohm R.A."/>
            <person name="Ortiz-Santana B."/>
            <person name="Ovrebo C."/>
            <person name="Racz N."/>
            <person name="Riley R."/>
            <person name="Savchenko A."/>
            <person name="Shiryaev A."/>
            <person name="Soop K."/>
            <person name="Spirin V."/>
            <person name="Szebenyi C."/>
            <person name="Tomsovsky M."/>
            <person name="Tulloss R.E."/>
            <person name="Uehling J."/>
            <person name="Grigoriev I.V."/>
            <person name="Vagvolgyi C."/>
            <person name="Papp T."/>
            <person name="Martin F.M."/>
            <person name="Miettinen O."/>
            <person name="Hibbett D.S."/>
            <person name="Nagy L.G."/>
        </authorList>
    </citation>
    <scope>NUCLEOTIDE SEQUENCE [LARGE SCALE GENOMIC DNA]</scope>
    <source>
        <strain evidence="1 2">CBS 166.37</strain>
    </source>
</reference>
<keyword evidence="2" id="KW-1185">Reference proteome</keyword>
<proteinExistence type="predicted"/>
<evidence type="ECO:0008006" key="3">
    <source>
        <dbReference type="Google" id="ProtNLM"/>
    </source>
</evidence>
<sequence length="264" mass="30131">MSSFQHIRHLDIVKVEFNTFIDFVQLVRSFPVLETLSVSLLQWQPSILKIDYSAYQLRRPIRMRLVDLLEKSAADVAHWLLAHNPTPRIDTLHFETNKPESNKIMHQLIMACGPSINELKFELAFASETEAHLEDSIGIRNCVNLQHLHLHNIILFSGYPMTGAITRRVPVLLSQVTSTQIREVVFTVLICQKEHLDLLNWESVTEILSGPRFANLMTVRVRVPGSVVTFDRAEVARQLREDKLSVFHGRGMVVLEFPGALGAY</sequence>
<gene>
    <name evidence="1" type="ORF">BDQ12DRAFT_721346</name>
</gene>
<protein>
    <recommendedName>
        <fullName evidence="3">F-box domain-containing protein</fullName>
    </recommendedName>
</protein>
<dbReference type="Proteomes" id="UP000308652">
    <property type="component" value="Unassembled WGS sequence"/>
</dbReference>
<evidence type="ECO:0000313" key="2">
    <source>
        <dbReference type="Proteomes" id="UP000308652"/>
    </source>
</evidence>
<name>A0A5C3M788_9AGAR</name>
<dbReference type="AlphaFoldDB" id="A0A5C3M788"/>
<evidence type="ECO:0000313" key="1">
    <source>
        <dbReference type="EMBL" id="TFK40727.1"/>
    </source>
</evidence>
<dbReference type="STRING" id="68775.A0A5C3M788"/>
<accession>A0A5C3M788</accession>